<dbReference type="EMBL" id="KZ825484">
    <property type="protein sequence ID" value="PYI33344.1"/>
    <property type="molecule type" value="Genomic_DNA"/>
</dbReference>
<sequence>MEKEKHVEVGAALSPPSGPEDAGRTETSKHTPVWIVINIIATVAIVYINKSIFSDPAFAKCHFSFVAYHFTITGVLLFIVRRASILKITPTETPLIKILPLSLIMCANIILMNLSLAYSSIVCYQIVRILLTPLTVLINLVFYNSTIPLHAAIALVPACLGVGLVTYADLLPNQRSLTSSPGVMDSTSALGIIYAFSGVFCSALYTVWVAHYHSRLNISSIQLLYRQAPFCAVFIGSISLVTDSFPDWATIHPHQWGLLLLSGGCACLINLSSFHVINDAGAVTSTVVGQLKTCLVIALGWMRSSTAMATESVLGVLLAVLGIVLYTAAMHKGAAR</sequence>
<dbReference type="PANTHER" id="PTHR11132">
    <property type="entry name" value="SOLUTE CARRIER FAMILY 35"/>
    <property type="match status" value="1"/>
</dbReference>
<comment type="subcellular location">
    <subcellularLocation>
        <location evidence="8">Golgi apparatus membrane</location>
        <topology evidence="8">Multi-pass membrane protein</topology>
    </subcellularLocation>
    <subcellularLocation>
        <location evidence="8">Cytoplasmic vesicle membrane</location>
        <topology evidence="8">Multi-pass membrane protein</topology>
    </subcellularLocation>
    <subcellularLocation>
        <location evidence="8">Endoplasmic reticulum membrane</location>
        <topology evidence="8">Multi-pass membrane protein</topology>
    </subcellularLocation>
</comment>
<feature type="transmembrane region" description="Helical" evidence="8">
    <location>
        <begin position="95"/>
        <end position="118"/>
    </location>
</feature>
<evidence type="ECO:0000313" key="10">
    <source>
        <dbReference type="EMBL" id="PYI33344.1"/>
    </source>
</evidence>
<dbReference type="InterPro" id="IPR050186">
    <property type="entry name" value="TPT_transporter"/>
</dbReference>
<keyword evidence="8" id="KW-0762">Sugar transport</keyword>
<accession>A0A2V5IGQ2</accession>
<evidence type="ECO:0000256" key="7">
    <source>
        <dbReference type="ARBA" id="ARBA00023136"/>
    </source>
</evidence>
<keyword evidence="5 8" id="KW-0256">Endoplasmic reticulum</keyword>
<organism evidence="10 11">
    <name type="scientific">Aspergillus indologenus CBS 114.80</name>
    <dbReference type="NCBI Taxonomy" id="1450541"/>
    <lineage>
        <taxon>Eukaryota</taxon>
        <taxon>Fungi</taxon>
        <taxon>Dikarya</taxon>
        <taxon>Ascomycota</taxon>
        <taxon>Pezizomycotina</taxon>
        <taxon>Eurotiomycetes</taxon>
        <taxon>Eurotiomycetidae</taxon>
        <taxon>Eurotiales</taxon>
        <taxon>Aspergillaceae</taxon>
        <taxon>Aspergillus</taxon>
        <taxon>Aspergillus subgen. Circumdati</taxon>
    </lineage>
</organism>
<keyword evidence="8" id="KW-0968">Cytoplasmic vesicle</keyword>
<evidence type="ECO:0000256" key="6">
    <source>
        <dbReference type="ARBA" id="ARBA00022989"/>
    </source>
</evidence>
<protein>
    <recommendedName>
        <fullName evidence="8">GDP-mannose transporter</fullName>
        <shortName evidence="8">GMT</shortName>
    </recommendedName>
</protein>
<keyword evidence="8" id="KW-0813">Transport</keyword>
<evidence type="ECO:0000256" key="8">
    <source>
        <dbReference type="RuleBase" id="RU367097"/>
    </source>
</evidence>
<proteinExistence type="inferred from homology"/>
<feature type="transmembrane region" description="Helical" evidence="8">
    <location>
        <begin position="124"/>
        <end position="142"/>
    </location>
</feature>
<keyword evidence="7 8" id="KW-0472">Membrane</keyword>
<dbReference type="AlphaFoldDB" id="A0A2V5IGQ2"/>
<evidence type="ECO:0000256" key="5">
    <source>
        <dbReference type="ARBA" id="ARBA00022824"/>
    </source>
</evidence>
<feature type="transmembrane region" description="Helical" evidence="8">
    <location>
        <begin position="283"/>
        <end position="302"/>
    </location>
</feature>
<feature type="region of interest" description="Disordered" evidence="9">
    <location>
        <begin position="1"/>
        <end position="26"/>
    </location>
</feature>
<dbReference type="GO" id="GO:0030659">
    <property type="term" value="C:cytoplasmic vesicle membrane"/>
    <property type="evidence" value="ECO:0007669"/>
    <property type="project" value="UniProtKB-SubCell"/>
</dbReference>
<name>A0A2V5IGQ2_9EURO</name>
<feature type="transmembrane region" description="Helical" evidence="8">
    <location>
        <begin position="33"/>
        <end position="53"/>
    </location>
</feature>
<comment type="similarity">
    <text evidence="2 8">Belongs to the TPT transporter family. SLC35D subfamily.</text>
</comment>
<evidence type="ECO:0000256" key="2">
    <source>
        <dbReference type="ARBA" id="ARBA00010425"/>
    </source>
</evidence>
<feature type="transmembrane region" description="Helical" evidence="8">
    <location>
        <begin position="188"/>
        <end position="211"/>
    </location>
</feature>
<comment type="function">
    <text evidence="1 8">Involved in the import of GDP-mannose from the cytoplasm into the Golgi lumen.</text>
</comment>
<reference evidence="10 11" key="1">
    <citation type="submission" date="2018-02" db="EMBL/GenBank/DDBJ databases">
        <title>The genomes of Aspergillus section Nigri reveals drivers in fungal speciation.</title>
        <authorList>
            <consortium name="DOE Joint Genome Institute"/>
            <person name="Vesth T.C."/>
            <person name="Nybo J."/>
            <person name="Theobald S."/>
            <person name="Brandl J."/>
            <person name="Frisvad J.C."/>
            <person name="Nielsen K.F."/>
            <person name="Lyhne E.K."/>
            <person name="Kogle M.E."/>
            <person name="Kuo A."/>
            <person name="Riley R."/>
            <person name="Clum A."/>
            <person name="Nolan M."/>
            <person name="Lipzen A."/>
            <person name="Salamov A."/>
            <person name="Henrissat B."/>
            <person name="Wiebenga A."/>
            <person name="De vries R.P."/>
            <person name="Grigoriev I.V."/>
            <person name="Mortensen U.H."/>
            <person name="Andersen M.R."/>
            <person name="Baker S.E."/>
        </authorList>
    </citation>
    <scope>NUCLEOTIDE SEQUENCE [LARGE SCALE GENOMIC DNA]</scope>
    <source>
        <strain evidence="10 11">CBS 114.80</strain>
    </source>
</reference>
<feature type="transmembrane region" description="Helical" evidence="8">
    <location>
        <begin position="223"/>
        <end position="242"/>
    </location>
</feature>
<keyword evidence="4 8" id="KW-0812">Transmembrane</keyword>
<feature type="transmembrane region" description="Helical" evidence="8">
    <location>
        <begin position="149"/>
        <end position="168"/>
    </location>
</feature>
<evidence type="ECO:0000313" key="11">
    <source>
        <dbReference type="Proteomes" id="UP000248817"/>
    </source>
</evidence>
<keyword evidence="6 8" id="KW-1133">Transmembrane helix</keyword>
<feature type="transmembrane region" description="Helical" evidence="8">
    <location>
        <begin position="65"/>
        <end position="83"/>
    </location>
</feature>
<feature type="transmembrane region" description="Helical" evidence="8">
    <location>
        <begin position="254"/>
        <end position="271"/>
    </location>
</feature>
<feature type="transmembrane region" description="Helical" evidence="8">
    <location>
        <begin position="308"/>
        <end position="329"/>
    </location>
</feature>
<evidence type="ECO:0000256" key="1">
    <source>
        <dbReference type="ARBA" id="ARBA00003420"/>
    </source>
</evidence>
<keyword evidence="11" id="KW-1185">Reference proteome</keyword>
<evidence type="ECO:0000256" key="9">
    <source>
        <dbReference type="SAM" id="MobiDB-lite"/>
    </source>
</evidence>
<evidence type="ECO:0000256" key="4">
    <source>
        <dbReference type="ARBA" id="ARBA00022692"/>
    </source>
</evidence>
<evidence type="ECO:0000256" key="3">
    <source>
        <dbReference type="ARBA" id="ARBA00011182"/>
    </source>
</evidence>
<dbReference type="Proteomes" id="UP000248817">
    <property type="component" value="Unassembled WGS sequence"/>
</dbReference>
<gene>
    <name evidence="10" type="ORF">BP00DRAFT_470276</name>
</gene>
<dbReference type="GO" id="GO:0005789">
    <property type="term" value="C:endoplasmic reticulum membrane"/>
    <property type="evidence" value="ECO:0007669"/>
    <property type="project" value="UniProtKB-SubCell"/>
</dbReference>
<dbReference type="GO" id="GO:0000139">
    <property type="term" value="C:Golgi membrane"/>
    <property type="evidence" value="ECO:0007669"/>
    <property type="project" value="UniProtKB-SubCell"/>
</dbReference>
<comment type="subunit">
    <text evidence="3 8">Homooligomer.</text>
</comment>
<keyword evidence="8" id="KW-0333">Golgi apparatus</keyword>